<evidence type="ECO:0000256" key="6">
    <source>
        <dbReference type="ARBA" id="ARBA00023136"/>
    </source>
</evidence>
<evidence type="ECO:0000313" key="10">
    <source>
        <dbReference type="Proteomes" id="UP000030661"/>
    </source>
</evidence>
<dbReference type="Proteomes" id="UP000030661">
    <property type="component" value="Unassembled WGS sequence"/>
</dbReference>
<gene>
    <name evidence="9" type="ORF">U27_03059</name>
</gene>
<dbReference type="STRING" id="1499967.U27_03059"/>
<proteinExistence type="inferred from homology"/>
<keyword evidence="5 7" id="KW-1133">Transmembrane helix</keyword>
<dbReference type="Pfam" id="PF00528">
    <property type="entry name" value="BPD_transp_1"/>
    <property type="match status" value="1"/>
</dbReference>
<dbReference type="CDD" id="cd06261">
    <property type="entry name" value="TM_PBP2"/>
    <property type="match status" value="1"/>
</dbReference>
<keyword evidence="4 7" id="KW-0812">Transmembrane</keyword>
<feature type="transmembrane region" description="Helical" evidence="7">
    <location>
        <begin position="210"/>
        <end position="233"/>
    </location>
</feature>
<evidence type="ECO:0000256" key="1">
    <source>
        <dbReference type="ARBA" id="ARBA00004651"/>
    </source>
</evidence>
<comment type="subcellular location">
    <subcellularLocation>
        <location evidence="1 7">Cell membrane</location>
        <topology evidence="1 7">Multi-pass membrane protein</topology>
    </subcellularLocation>
</comment>
<sequence length="294" mass="33412">MSIMNTNSDTINLRSHDAYRRDVWKTLQYVVLIAVSVLFLIPLFWLILSSLKTQTEMVTFPPKFLPEIPQFQNYLLAVTKIDYLRYLLNTVELGLIYTVPGIMSAALFGYAFARFHAPGKNFLFNIVLVLIMIPPVAVMIPEYAFFARLRLINTYYIWLLWGIGGNPLYIYLFKQFFSYFPKELEDAALLDGCSQLDILFRIFLPLSKPIIVTVFLLSFLFVYGDFMGPVIFLSGNNTTLAVAMANGYVIRNGILLVPVLLAGIVIYLIPIILIFTFGQKYYIQGLLSSSGVKG</sequence>
<dbReference type="EMBL" id="DF820464">
    <property type="protein sequence ID" value="GAK56097.1"/>
    <property type="molecule type" value="Genomic_DNA"/>
</dbReference>
<evidence type="ECO:0000256" key="7">
    <source>
        <dbReference type="RuleBase" id="RU363032"/>
    </source>
</evidence>
<evidence type="ECO:0000256" key="4">
    <source>
        <dbReference type="ARBA" id="ARBA00022692"/>
    </source>
</evidence>
<dbReference type="PANTHER" id="PTHR43744:SF12">
    <property type="entry name" value="ABC TRANSPORTER PERMEASE PROTEIN MG189-RELATED"/>
    <property type="match status" value="1"/>
</dbReference>
<dbReference type="GO" id="GO:0005886">
    <property type="term" value="C:plasma membrane"/>
    <property type="evidence" value="ECO:0007669"/>
    <property type="project" value="UniProtKB-SubCell"/>
</dbReference>
<evidence type="ECO:0000259" key="8">
    <source>
        <dbReference type="PROSITE" id="PS50928"/>
    </source>
</evidence>
<feature type="transmembrane region" description="Helical" evidence="7">
    <location>
        <begin position="155"/>
        <end position="173"/>
    </location>
</feature>
<feature type="transmembrane region" description="Helical" evidence="7">
    <location>
        <begin position="94"/>
        <end position="113"/>
    </location>
</feature>
<dbReference type="HOGENOM" id="CLU_016047_1_1_0"/>
<feature type="transmembrane region" description="Helical" evidence="7">
    <location>
        <begin position="29"/>
        <end position="48"/>
    </location>
</feature>
<dbReference type="AlphaFoldDB" id="A0A081BUU2"/>
<comment type="similarity">
    <text evidence="7">Belongs to the binding-protein-dependent transport system permease family.</text>
</comment>
<keyword evidence="3" id="KW-1003">Cell membrane</keyword>
<feature type="domain" description="ABC transmembrane type-1" evidence="8">
    <location>
        <begin position="87"/>
        <end position="278"/>
    </location>
</feature>
<keyword evidence="10" id="KW-1185">Reference proteome</keyword>
<dbReference type="InterPro" id="IPR035906">
    <property type="entry name" value="MetI-like_sf"/>
</dbReference>
<dbReference type="GO" id="GO:0055085">
    <property type="term" value="P:transmembrane transport"/>
    <property type="evidence" value="ECO:0007669"/>
    <property type="project" value="InterPro"/>
</dbReference>
<keyword evidence="6 7" id="KW-0472">Membrane</keyword>
<dbReference type="Gene3D" id="1.10.3720.10">
    <property type="entry name" value="MetI-like"/>
    <property type="match status" value="1"/>
</dbReference>
<feature type="transmembrane region" description="Helical" evidence="7">
    <location>
        <begin position="122"/>
        <end position="143"/>
    </location>
</feature>
<dbReference type="eggNOG" id="COG0395">
    <property type="taxonomic scope" value="Bacteria"/>
</dbReference>
<name>A0A081BUU2_VECG1</name>
<protein>
    <submittedName>
        <fullName evidence="9">Binding-protein-dependent transport systems inner membrane component</fullName>
    </submittedName>
</protein>
<evidence type="ECO:0000256" key="2">
    <source>
        <dbReference type="ARBA" id="ARBA00022448"/>
    </source>
</evidence>
<dbReference type="PANTHER" id="PTHR43744">
    <property type="entry name" value="ABC TRANSPORTER PERMEASE PROTEIN MG189-RELATED-RELATED"/>
    <property type="match status" value="1"/>
</dbReference>
<dbReference type="PROSITE" id="PS50928">
    <property type="entry name" value="ABC_TM1"/>
    <property type="match status" value="1"/>
</dbReference>
<feature type="transmembrane region" description="Helical" evidence="7">
    <location>
        <begin position="253"/>
        <end position="277"/>
    </location>
</feature>
<evidence type="ECO:0000256" key="3">
    <source>
        <dbReference type="ARBA" id="ARBA00022475"/>
    </source>
</evidence>
<organism evidence="9">
    <name type="scientific">Vecturithrix granuli</name>
    <dbReference type="NCBI Taxonomy" id="1499967"/>
    <lineage>
        <taxon>Bacteria</taxon>
        <taxon>Candidatus Moduliflexota</taxon>
        <taxon>Candidatus Vecturitrichia</taxon>
        <taxon>Candidatus Vecturitrichales</taxon>
        <taxon>Candidatus Vecturitrichaceae</taxon>
        <taxon>Candidatus Vecturithrix</taxon>
    </lineage>
</organism>
<keyword evidence="2 7" id="KW-0813">Transport</keyword>
<accession>A0A081BUU2</accession>
<reference evidence="9" key="1">
    <citation type="journal article" date="2015" name="PeerJ">
        <title>First genomic representation of candidate bacterial phylum KSB3 points to enhanced environmental sensing as a trigger of wastewater bulking.</title>
        <authorList>
            <person name="Sekiguchi Y."/>
            <person name="Ohashi A."/>
            <person name="Parks D.H."/>
            <person name="Yamauchi T."/>
            <person name="Tyson G.W."/>
            <person name="Hugenholtz P."/>
        </authorList>
    </citation>
    <scope>NUCLEOTIDE SEQUENCE [LARGE SCALE GENOMIC DNA]</scope>
</reference>
<evidence type="ECO:0000256" key="5">
    <source>
        <dbReference type="ARBA" id="ARBA00022989"/>
    </source>
</evidence>
<evidence type="ECO:0000313" key="9">
    <source>
        <dbReference type="EMBL" id="GAK56097.1"/>
    </source>
</evidence>
<dbReference type="SUPFAM" id="SSF161098">
    <property type="entry name" value="MetI-like"/>
    <property type="match status" value="1"/>
</dbReference>
<dbReference type="InterPro" id="IPR000515">
    <property type="entry name" value="MetI-like"/>
</dbReference>